<protein>
    <submittedName>
        <fullName evidence="4">Speedy protein A</fullName>
    </submittedName>
</protein>
<comment type="caution">
    <text evidence="4">The sequence shown here is derived from an EMBL/GenBank/DDBJ whole genome shotgun (WGS) entry which is preliminary data.</text>
</comment>
<dbReference type="PANTHER" id="PTHR31545:SF4">
    <property type="entry name" value="SPEEDY PROTEIN A"/>
    <property type="match status" value="1"/>
</dbReference>
<dbReference type="EMBL" id="BRZM01000024">
    <property type="protein sequence ID" value="GLD56327.1"/>
    <property type="molecule type" value="Genomic_DNA"/>
</dbReference>
<keyword evidence="5" id="KW-1185">Reference proteome</keyword>
<dbReference type="AlphaFoldDB" id="A0AAD3R577"/>
<keyword evidence="2" id="KW-0131">Cell cycle</keyword>
<evidence type="ECO:0000313" key="4">
    <source>
        <dbReference type="EMBL" id="GLD56327.1"/>
    </source>
</evidence>
<reference evidence="4" key="1">
    <citation type="submission" date="2022-08" db="EMBL/GenBank/DDBJ databases">
        <title>Genome sequencing of akame (Lates japonicus).</title>
        <authorList>
            <person name="Hashiguchi Y."/>
            <person name="Takahashi H."/>
        </authorList>
    </citation>
    <scope>NUCLEOTIDE SEQUENCE</scope>
    <source>
        <strain evidence="4">Kochi</strain>
    </source>
</reference>
<gene>
    <name evidence="4" type="ORF">AKAME5_000868500</name>
</gene>
<name>A0AAD3R577_LATJO</name>
<evidence type="ECO:0000256" key="3">
    <source>
        <dbReference type="SAM" id="MobiDB-lite"/>
    </source>
</evidence>
<proteinExistence type="inferred from homology"/>
<dbReference type="Pfam" id="PF11357">
    <property type="entry name" value="Spy1"/>
    <property type="match status" value="1"/>
</dbReference>
<organism evidence="4 5">
    <name type="scientific">Lates japonicus</name>
    <name type="common">Japanese lates</name>
    <dbReference type="NCBI Taxonomy" id="270547"/>
    <lineage>
        <taxon>Eukaryota</taxon>
        <taxon>Metazoa</taxon>
        <taxon>Chordata</taxon>
        <taxon>Craniata</taxon>
        <taxon>Vertebrata</taxon>
        <taxon>Euteleostomi</taxon>
        <taxon>Actinopterygii</taxon>
        <taxon>Neopterygii</taxon>
        <taxon>Teleostei</taxon>
        <taxon>Neoteleostei</taxon>
        <taxon>Acanthomorphata</taxon>
        <taxon>Carangaria</taxon>
        <taxon>Carangaria incertae sedis</taxon>
        <taxon>Centropomidae</taxon>
        <taxon>Lates</taxon>
    </lineage>
</organism>
<dbReference type="GO" id="GO:0019901">
    <property type="term" value="F:protein kinase binding"/>
    <property type="evidence" value="ECO:0007669"/>
    <property type="project" value="InterPro"/>
</dbReference>
<dbReference type="InterPro" id="IPR020984">
    <property type="entry name" value="Speedy"/>
</dbReference>
<comment type="similarity">
    <text evidence="1">Belongs to the Speedy/Ringo family.</text>
</comment>
<dbReference type="PANTHER" id="PTHR31545">
    <property type="entry name" value="SEEDY PROTEIN A/C FAMILY MEMBER"/>
    <property type="match status" value="1"/>
</dbReference>
<feature type="compositionally biased region" description="Polar residues" evidence="3">
    <location>
        <begin position="247"/>
        <end position="269"/>
    </location>
</feature>
<feature type="region of interest" description="Disordered" evidence="3">
    <location>
        <begin position="245"/>
        <end position="269"/>
    </location>
</feature>
<evidence type="ECO:0000313" key="5">
    <source>
        <dbReference type="Proteomes" id="UP001279410"/>
    </source>
</evidence>
<evidence type="ECO:0000256" key="1">
    <source>
        <dbReference type="ARBA" id="ARBA00010932"/>
    </source>
</evidence>
<evidence type="ECO:0000256" key="2">
    <source>
        <dbReference type="ARBA" id="ARBA00023306"/>
    </source>
</evidence>
<dbReference type="Proteomes" id="UP001279410">
    <property type="component" value="Unassembled WGS sequence"/>
</dbReference>
<dbReference type="InterPro" id="IPR052316">
    <property type="entry name" value="Speedy-Ringo_regulator"/>
</dbReference>
<sequence length="328" mass="37982">MKHTHRCCQTPPSVTVRVKPNSAHTLQIRRGLRLKRTSGQDTQGPYGKSQLSQRQDEAHYAKMTMLPTIVIQRQEMASFFRLFDDDLIQDFLWMDCCCKMTDKYLLAMTFVYFKRAHFTIAEYTRKNFFIALYLANTMEEDEEESKYEIFPWALGKNWRKQFPRFLKQRDKLWGRIEYRAAVSRRCCEEVMAIVPSHFVWQRERSELHSGAQRQYGDRDHTRIPRGPSASPFSCALCNHDTKLDQGLGSSSPNRGSSAQTPNTTYPHPFTSLLTLETTPLRAAASCRKLVETKSHMKHSSCCCAEEVPRDESSCGSAYDTSMDWINEE</sequence>
<accession>A0AAD3R577</accession>